<feature type="compositionally biased region" description="Low complexity" evidence="1">
    <location>
        <begin position="1406"/>
        <end position="1423"/>
    </location>
</feature>
<keyword evidence="4" id="KW-1185">Reference proteome</keyword>
<accession>A0A5C5FSG0</accession>
<feature type="region of interest" description="Disordered" evidence="1">
    <location>
        <begin position="1"/>
        <end position="148"/>
    </location>
</feature>
<dbReference type="SMART" id="SM00325">
    <property type="entry name" value="RhoGEF"/>
    <property type="match status" value="1"/>
</dbReference>
<feature type="compositionally biased region" description="Polar residues" evidence="1">
    <location>
        <begin position="1435"/>
        <end position="1444"/>
    </location>
</feature>
<feature type="compositionally biased region" description="Low complexity" evidence="1">
    <location>
        <begin position="579"/>
        <end position="591"/>
    </location>
</feature>
<evidence type="ECO:0000256" key="1">
    <source>
        <dbReference type="SAM" id="MobiDB-lite"/>
    </source>
</evidence>
<dbReference type="STRING" id="5288.A0A5C5FSG0"/>
<feature type="compositionally biased region" description="Low complexity" evidence="1">
    <location>
        <begin position="1529"/>
        <end position="1546"/>
    </location>
</feature>
<protein>
    <submittedName>
        <fullName evidence="3">Proteophosphoglycan ppg4</fullName>
    </submittedName>
</protein>
<feature type="region of interest" description="Disordered" evidence="1">
    <location>
        <begin position="573"/>
        <end position="593"/>
    </location>
</feature>
<evidence type="ECO:0000313" key="3">
    <source>
        <dbReference type="EMBL" id="TNY19259.1"/>
    </source>
</evidence>
<feature type="region of interest" description="Disordered" evidence="1">
    <location>
        <begin position="1046"/>
        <end position="1072"/>
    </location>
</feature>
<organism evidence="3 4">
    <name type="scientific">Rhodotorula diobovata</name>
    <dbReference type="NCBI Taxonomy" id="5288"/>
    <lineage>
        <taxon>Eukaryota</taxon>
        <taxon>Fungi</taxon>
        <taxon>Dikarya</taxon>
        <taxon>Basidiomycota</taxon>
        <taxon>Pucciniomycotina</taxon>
        <taxon>Microbotryomycetes</taxon>
        <taxon>Sporidiobolales</taxon>
        <taxon>Sporidiobolaceae</taxon>
        <taxon>Rhodotorula</taxon>
    </lineage>
</organism>
<dbReference type="Pfam" id="PF00621">
    <property type="entry name" value="RhoGEF"/>
    <property type="match status" value="1"/>
</dbReference>
<evidence type="ECO:0000313" key="4">
    <source>
        <dbReference type="Proteomes" id="UP000311382"/>
    </source>
</evidence>
<sequence>MRALSSVALGTADSPTPCDAPPSELAAAPPTLDAGPCEPSVDALPATDSSPPAPPAVDEVVQPPFTSSRQQQQQQQQHVKLLHDQLDAHLQSQASPELDDLDEPLFFAARRRGRSADSADRSAQHQRAREPEPSSTPRRAKQRPASSYLPASAWASHLSHFALGAAGRSTARGSPAKRGAAADHPSAGAFERDPVEAGPHAPNSRLPTTPTRSRSASADGPSSPSKGSASRLSRSSPAPLLRHSLRLPFLPSIPASPLPGALVSPGLTHSASSPPILPIIATGGPLSPSFALQPPTASLSPPASWSRDAPGDDDITARSSPPPLVYRTSTSASAPNLSIFSTAPVSEASSYFSSPAPTAASSPANATVPLPLTATALGLTTTTPARTDEPLEYDPELLVDDAAAAAAEAKERADAAQLDEKRHHALVELVETERGYLEHLRVLVKVYFQTLPFLTALTVAEVQAVVRNADELLALHERIGGRVEQVERELLWRDEGARAEEGEADHGDLAFKTRRAAGRIARIFVDEMPSFKLYDEFCARHAEALDITRSVASRPEWEAFERQCAARVALDGSRGDRTPVASASSSDFFPPVSSPPSASPIPFSVTPLTTPTHSSGSVPTMASFAPSAASSAAHSAATTGRGSRLRFVDYAIAPVQRVTRYPLVFGQLAKFFVDTPEHAALASTWAGFKAVAQGVDAAKREREGEMRTKVVASRMEFNTPLVGGTFCDILGPTLLVGALHIVYSGGAHATPAPAVAGSSGQPQHGEVLKVRYLGCFLYRSHLVMAKVKKRASYEPREWLPLRLFDIQGVEEGQGLLAHSIRLSYRDHQFELGALCDGERSVWLSHLLSAQAEARRVWDSQDLDEHGKPTLFDDSVVSSVPTDAATAQRKAHSRSASSVSVVSAFGGSSSSHAPTSSSSPVLAQEEPVPAVPSQYVAIAAKAAPSTSSSSPAAAVLSTSAPLAPIASPPNTTLSLATTPTLASRSRFSSTASSLLLGRTPASQRAAVDLRLADVFSEECLSARAQAAREVELERAASLASRRFRTISGPKRSMTALAPGPAPGQTTSPPFSSHKMLHGSGMATNVRERRRMSSAEVGIALAERAEFRGAIGFDAAHAALYHHSKAPGLGLAGLTTTTTMAATPDKDRGRSWANAIRKAGHKTGSQSSSGTVGMSASRSRPALPDIDTALAERTGKRGSVPPLSAGASWSRRGGRERERERDRDGGLGGQLRRVASVDATPSTLPTPLPTMLVLPGTPSAPQAVLPSSKVTAISTGALNSGVADVERNNSVSSTTSSSGTGTHSSSSHAHSLQVIDTPPSSLPPSPDFGTVELAEALSPPPQTASGKPSFPVTPPTPQHASPRWSTVSDGMSNVFRIRRRKSTLGLVPPAFPTRTSPSASDESLTSRSPTLHPSESSTSSSSQHLVPASAAVKLQRRASTTISGLFSSKKRTHSSPTLAGPTGYFAAGSSSSSSNPHLPLSRSSTHSGGGGSSSQGSSPQGSPDQVPTTPEASAAQELASVSAPAPPPAPSASAGPATAPKATPTATPIKRTGSSGIKGPALLRSRTRFLFASHNGMTPMS</sequence>
<comment type="caution">
    <text evidence="3">The sequence shown here is derived from an EMBL/GenBank/DDBJ whole genome shotgun (WGS) entry which is preliminary data.</text>
</comment>
<feature type="compositionally biased region" description="Low complexity" evidence="1">
    <location>
        <begin position="1238"/>
        <end position="1251"/>
    </location>
</feature>
<feature type="region of interest" description="Disordered" evidence="1">
    <location>
        <begin position="1282"/>
        <end position="1365"/>
    </location>
</feature>
<feature type="compositionally biased region" description="Low complexity" evidence="1">
    <location>
        <begin position="212"/>
        <end position="237"/>
    </location>
</feature>
<feature type="region of interest" description="Disordered" evidence="1">
    <location>
        <begin position="1156"/>
        <end position="1251"/>
    </location>
</feature>
<dbReference type="GO" id="GO:0005085">
    <property type="term" value="F:guanyl-nucleotide exchange factor activity"/>
    <property type="evidence" value="ECO:0007669"/>
    <property type="project" value="InterPro"/>
</dbReference>
<dbReference type="Gene3D" id="1.20.900.10">
    <property type="entry name" value="Dbl homology (DH) domain"/>
    <property type="match status" value="2"/>
</dbReference>
<feature type="compositionally biased region" description="Polar residues" evidence="1">
    <location>
        <begin position="1391"/>
        <end position="1405"/>
    </location>
</feature>
<gene>
    <name evidence="3" type="ORF">DMC30DRAFT_400939</name>
</gene>
<feature type="compositionally biased region" description="Basic and acidic residues" evidence="1">
    <location>
        <begin position="114"/>
        <end position="132"/>
    </location>
</feature>
<evidence type="ECO:0000259" key="2">
    <source>
        <dbReference type="PROSITE" id="PS50010"/>
    </source>
</evidence>
<feature type="domain" description="DH" evidence="2">
    <location>
        <begin position="421"/>
        <end position="698"/>
    </location>
</feature>
<feature type="compositionally biased region" description="Low complexity" evidence="1">
    <location>
        <begin position="42"/>
        <end position="77"/>
    </location>
</feature>
<reference evidence="3 4" key="1">
    <citation type="submission" date="2019-03" db="EMBL/GenBank/DDBJ databases">
        <title>Rhodosporidium diobovatum UCD-FST 08-225 genome sequencing, assembly, and annotation.</title>
        <authorList>
            <person name="Fakankun I.U."/>
            <person name="Fristensky B."/>
            <person name="Levin D.B."/>
        </authorList>
    </citation>
    <scope>NUCLEOTIDE SEQUENCE [LARGE SCALE GENOMIC DNA]</scope>
    <source>
        <strain evidence="3 4">UCD-FST 08-225</strain>
    </source>
</reference>
<proteinExistence type="predicted"/>
<feature type="compositionally biased region" description="Low complexity" evidence="1">
    <location>
        <begin position="1467"/>
        <end position="1484"/>
    </location>
</feature>
<dbReference type="SUPFAM" id="SSF48065">
    <property type="entry name" value="DBL homology domain (DH-domain)"/>
    <property type="match status" value="1"/>
</dbReference>
<feature type="region of interest" description="Disordered" evidence="1">
    <location>
        <begin position="169"/>
        <end position="237"/>
    </location>
</feature>
<dbReference type="OrthoDB" id="1716625at2759"/>
<dbReference type="EMBL" id="SOZI01000102">
    <property type="protein sequence ID" value="TNY19259.1"/>
    <property type="molecule type" value="Genomic_DNA"/>
</dbReference>
<dbReference type="Proteomes" id="UP000311382">
    <property type="component" value="Unassembled WGS sequence"/>
</dbReference>
<feature type="compositionally biased region" description="Low complexity" evidence="1">
    <location>
        <begin position="1288"/>
        <end position="1309"/>
    </location>
</feature>
<feature type="compositionally biased region" description="Polar residues" evidence="1">
    <location>
        <begin position="1161"/>
        <end position="1176"/>
    </location>
</feature>
<dbReference type="PANTHER" id="PTHR12673">
    <property type="entry name" value="FACIOGENITAL DYSPLASIA PROTEIN"/>
    <property type="match status" value="1"/>
</dbReference>
<feature type="compositionally biased region" description="Basic and acidic residues" evidence="1">
    <location>
        <begin position="1211"/>
        <end position="1223"/>
    </location>
</feature>
<dbReference type="PROSITE" id="PS50010">
    <property type="entry name" value="DH_2"/>
    <property type="match status" value="1"/>
</dbReference>
<dbReference type="InterPro" id="IPR051092">
    <property type="entry name" value="FYVE_RhoGEF_PH"/>
</dbReference>
<dbReference type="GO" id="GO:0005737">
    <property type="term" value="C:cytoplasm"/>
    <property type="evidence" value="ECO:0007669"/>
    <property type="project" value="TreeGrafter"/>
</dbReference>
<name>A0A5C5FSG0_9BASI</name>
<dbReference type="InterPro" id="IPR000219">
    <property type="entry name" value="DH_dom"/>
</dbReference>
<feature type="region of interest" description="Disordered" evidence="1">
    <location>
        <begin position="288"/>
        <end position="328"/>
    </location>
</feature>
<dbReference type="InterPro" id="IPR035899">
    <property type="entry name" value="DBL_dom_sf"/>
</dbReference>
<feature type="region of interest" description="Disordered" evidence="1">
    <location>
        <begin position="1383"/>
        <end position="1562"/>
    </location>
</feature>
<dbReference type="PANTHER" id="PTHR12673:SF270">
    <property type="entry name" value="FYVE-TYPE DOMAIN-CONTAINING PROTEIN"/>
    <property type="match status" value="1"/>
</dbReference>